<reference evidence="3" key="1">
    <citation type="journal article" date="2020" name="Stud. Mycol.">
        <title>101 Dothideomycetes genomes: a test case for predicting lifestyles and emergence of pathogens.</title>
        <authorList>
            <person name="Haridas S."/>
            <person name="Albert R."/>
            <person name="Binder M."/>
            <person name="Bloem J."/>
            <person name="Labutti K."/>
            <person name="Salamov A."/>
            <person name="Andreopoulos B."/>
            <person name="Baker S."/>
            <person name="Barry K."/>
            <person name="Bills G."/>
            <person name="Bluhm B."/>
            <person name="Cannon C."/>
            <person name="Castanera R."/>
            <person name="Culley D."/>
            <person name="Daum C."/>
            <person name="Ezra D."/>
            <person name="Gonzalez J."/>
            <person name="Henrissat B."/>
            <person name="Kuo A."/>
            <person name="Liang C."/>
            <person name="Lipzen A."/>
            <person name="Lutzoni F."/>
            <person name="Magnuson J."/>
            <person name="Mondo S."/>
            <person name="Nolan M."/>
            <person name="Ohm R."/>
            <person name="Pangilinan J."/>
            <person name="Park H.-J."/>
            <person name="Ramirez L."/>
            <person name="Alfaro M."/>
            <person name="Sun H."/>
            <person name="Tritt A."/>
            <person name="Yoshinaga Y."/>
            <person name="Zwiers L.-H."/>
            <person name="Turgeon B."/>
            <person name="Goodwin S."/>
            <person name="Spatafora J."/>
            <person name="Crous P."/>
            <person name="Grigoriev I."/>
        </authorList>
    </citation>
    <scope>NUCLEOTIDE SEQUENCE</scope>
    <source>
        <strain evidence="3">CBS 207.26</strain>
    </source>
</reference>
<feature type="non-terminal residue" evidence="3">
    <location>
        <position position="1"/>
    </location>
</feature>
<evidence type="ECO:0000313" key="4">
    <source>
        <dbReference type="Proteomes" id="UP000800200"/>
    </source>
</evidence>
<sequence length="268" mass="30542">PQWYRSGQIAERIVETSTTAYRFANLENVQCTDARFQLSQLFCLDNILSDCVYPLDDNVEKCSFPWLLHGDHHQKTRIIGMNGLSAQLLHYFAKITFLSARLKRVSYLPSSLKVTNELDASLDRLTQWSEENKNGYPSSRELLTACKSRLDSNGKSTSEADVTDLTAESYRIAAKIYIKCRALRRPRQDRTVQDLLSTLLDCIKMQPTSGDLFTAQTPLFAVFIAGIVAYQSDHRDVIWRYFEETGPEEGSRGNVKPAAEALKSIWEW</sequence>
<organism evidence="3 4">
    <name type="scientific">Zopfia rhizophila CBS 207.26</name>
    <dbReference type="NCBI Taxonomy" id="1314779"/>
    <lineage>
        <taxon>Eukaryota</taxon>
        <taxon>Fungi</taxon>
        <taxon>Dikarya</taxon>
        <taxon>Ascomycota</taxon>
        <taxon>Pezizomycotina</taxon>
        <taxon>Dothideomycetes</taxon>
        <taxon>Dothideomycetes incertae sedis</taxon>
        <taxon>Zopfiaceae</taxon>
        <taxon>Zopfia</taxon>
    </lineage>
</organism>
<proteinExistence type="predicted"/>
<evidence type="ECO:0000256" key="1">
    <source>
        <dbReference type="ARBA" id="ARBA00004123"/>
    </source>
</evidence>
<name>A0A6A6DAH4_9PEZI</name>
<feature type="non-terminal residue" evidence="3">
    <location>
        <position position="268"/>
    </location>
</feature>
<dbReference type="PANTHER" id="PTHR37534:SF46">
    <property type="entry name" value="ZN(II)2CYS6 TRANSCRIPTION FACTOR (EUROFUNG)"/>
    <property type="match status" value="1"/>
</dbReference>
<evidence type="ECO:0000313" key="3">
    <source>
        <dbReference type="EMBL" id="KAF2174960.1"/>
    </source>
</evidence>
<protein>
    <submittedName>
        <fullName evidence="3">Uncharacterized protein</fullName>
    </submittedName>
</protein>
<dbReference type="OrthoDB" id="4714810at2759"/>
<dbReference type="PANTHER" id="PTHR37534">
    <property type="entry name" value="TRANSCRIPTIONAL ACTIVATOR PROTEIN UGA3"/>
    <property type="match status" value="1"/>
</dbReference>
<dbReference type="Proteomes" id="UP000800200">
    <property type="component" value="Unassembled WGS sequence"/>
</dbReference>
<accession>A0A6A6DAH4</accession>
<gene>
    <name evidence="3" type="ORF">K469DRAFT_530027</name>
</gene>
<dbReference type="EMBL" id="ML994758">
    <property type="protein sequence ID" value="KAF2174960.1"/>
    <property type="molecule type" value="Genomic_DNA"/>
</dbReference>
<keyword evidence="4" id="KW-1185">Reference proteome</keyword>
<dbReference type="AlphaFoldDB" id="A0A6A6DAH4"/>
<dbReference type="InterPro" id="IPR021858">
    <property type="entry name" value="Fun_TF"/>
</dbReference>
<dbReference type="GO" id="GO:0005634">
    <property type="term" value="C:nucleus"/>
    <property type="evidence" value="ECO:0007669"/>
    <property type="project" value="UniProtKB-SubCell"/>
</dbReference>
<keyword evidence="2" id="KW-0539">Nucleus</keyword>
<comment type="subcellular location">
    <subcellularLocation>
        <location evidence="1">Nucleus</location>
    </subcellularLocation>
</comment>
<evidence type="ECO:0000256" key="2">
    <source>
        <dbReference type="ARBA" id="ARBA00023242"/>
    </source>
</evidence>
<dbReference type="Pfam" id="PF11951">
    <property type="entry name" value="Fungal_trans_2"/>
    <property type="match status" value="1"/>
</dbReference>